<evidence type="ECO:0000256" key="2">
    <source>
        <dbReference type="SAM" id="MobiDB-lite"/>
    </source>
</evidence>
<dbReference type="Pfam" id="PF01465">
    <property type="entry name" value="GRIP"/>
    <property type="match status" value="1"/>
</dbReference>
<evidence type="ECO:0000259" key="3">
    <source>
        <dbReference type="PROSITE" id="PS50913"/>
    </source>
</evidence>
<organism evidence="4">
    <name type="scientific">Graphocephala atropunctata</name>
    <dbReference type="NCBI Taxonomy" id="36148"/>
    <lineage>
        <taxon>Eukaryota</taxon>
        <taxon>Metazoa</taxon>
        <taxon>Ecdysozoa</taxon>
        <taxon>Arthropoda</taxon>
        <taxon>Hexapoda</taxon>
        <taxon>Insecta</taxon>
        <taxon>Pterygota</taxon>
        <taxon>Neoptera</taxon>
        <taxon>Paraneoptera</taxon>
        <taxon>Hemiptera</taxon>
        <taxon>Auchenorrhyncha</taxon>
        <taxon>Membracoidea</taxon>
        <taxon>Cicadellidae</taxon>
        <taxon>Cicadellinae</taxon>
        <taxon>Cicadellini</taxon>
        <taxon>Graphocephala</taxon>
    </lineage>
</organism>
<reference evidence="4" key="1">
    <citation type="submission" date="2015-11" db="EMBL/GenBank/DDBJ databases">
        <title>De novo transcriptome assembly of four potential Pierce s Disease insect vectors from Arizona vineyards.</title>
        <authorList>
            <person name="Tassone E.E."/>
        </authorList>
    </citation>
    <scope>NUCLEOTIDE SEQUENCE</scope>
</reference>
<feature type="coiled-coil region" evidence="1">
    <location>
        <begin position="244"/>
        <end position="384"/>
    </location>
</feature>
<dbReference type="PROSITE" id="PS50913">
    <property type="entry name" value="GRIP"/>
    <property type="match status" value="1"/>
</dbReference>
<feature type="region of interest" description="Disordered" evidence="2">
    <location>
        <begin position="179"/>
        <end position="233"/>
    </location>
</feature>
<accession>A0A1B6KUL9</accession>
<proteinExistence type="predicted"/>
<name>A0A1B6KUL9_9HEMI</name>
<protein>
    <recommendedName>
        <fullName evidence="3">GRIP domain-containing protein</fullName>
    </recommendedName>
</protein>
<feature type="compositionally biased region" description="Polar residues" evidence="2">
    <location>
        <begin position="198"/>
        <end position="227"/>
    </location>
</feature>
<keyword evidence="1" id="KW-0175">Coiled coil</keyword>
<evidence type="ECO:0000313" key="4">
    <source>
        <dbReference type="EMBL" id="JAT15146.1"/>
    </source>
</evidence>
<feature type="region of interest" description="Disordered" evidence="2">
    <location>
        <begin position="1"/>
        <end position="33"/>
    </location>
</feature>
<dbReference type="AlphaFoldDB" id="A0A1B6KUL9"/>
<evidence type="ECO:0000256" key="1">
    <source>
        <dbReference type="SAM" id="Coils"/>
    </source>
</evidence>
<dbReference type="EMBL" id="GEBQ01024831">
    <property type="protein sequence ID" value="JAT15146.1"/>
    <property type="molecule type" value="Transcribed_RNA"/>
</dbReference>
<feature type="domain" description="GRIP" evidence="3">
    <location>
        <begin position="563"/>
        <end position="611"/>
    </location>
</feature>
<sequence length="615" mass="70658">MSKFQMEMSLKSSKPDSKIPVLSPAPLRRSGSLRLHTCPPIQEHRTDVTPRPKLNRHRSLQSLNTASAFGFERDDDADSVQSFSSTASMCSSVSQCEHAHFGRNGTTYSGRSKRYVVHCSPHSADTDDYLTPTQRTNRTIRKLRNLLREAQAELIEKDKEIIRLTKEVVELRLLKVDSGDESNKVNGDATLGLPSQGDLPQTDRQTPANSPHSRYCSSPPLAQSLSDSGHFEDLNSSKEISHAAQNHISQIKTLESLQSQYEDEIRELKERHNDKVESLLQRITDVNDRYYALRPLYEDCKERLHELEKQNEELKNSVCQSHIIKLTELETLNEELLQDKQNLQFEIDELMLAKAELELFRLNHDKLVKENGQQKSRLDELEKTICNLKEDNSNMSNGNDCIMTEACSQTQNVQLETPSPEDIDGNQSTHGSCERNKQCSYKVENAELKLQIVAHIEKIKQLEDKENNEKDIYVKLYQKGFQAAKLIDNEEIESGQSQETESSLVPDLLQRLRIKQEELDNVKDKDYISPDNLLSAKEAVSLWKLARKAMYRRLLETRKEQPKHDPEMTLQFLKSAFYYFLTHRENAQENLTAIGSILGFTDNEKINIERAFLWR</sequence>
<feature type="coiled-coil region" evidence="1">
    <location>
        <begin position="133"/>
        <end position="167"/>
    </location>
</feature>
<dbReference type="InterPro" id="IPR000237">
    <property type="entry name" value="GRIP_dom"/>
</dbReference>
<gene>
    <name evidence="4" type="ORF">g.21999</name>
</gene>